<dbReference type="AlphaFoldDB" id="A0AA35RB09"/>
<gene>
    <name evidence="4" type="ORF">GBAR_LOCUS5613</name>
</gene>
<accession>A0AA35RB09</accession>
<feature type="region of interest" description="Disordered" evidence="2">
    <location>
        <begin position="1"/>
        <end position="186"/>
    </location>
</feature>
<feature type="compositionally biased region" description="Polar residues" evidence="2">
    <location>
        <begin position="85"/>
        <end position="99"/>
    </location>
</feature>
<evidence type="ECO:0000259" key="3">
    <source>
        <dbReference type="PROSITE" id="PS51072"/>
    </source>
</evidence>
<dbReference type="InterPro" id="IPR028565">
    <property type="entry name" value="MHD"/>
</dbReference>
<evidence type="ECO:0000256" key="2">
    <source>
        <dbReference type="SAM" id="MobiDB-lite"/>
    </source>
</evidence>
<dbReference type="GO" id="GO:0005905">
    <property type="term" value="C:clathrin-coated pit"/>
    <property type="evidence" value="ECO:0007669"/>
    <property type="project" value="UniProtKB-SubCell"/>
</dbReference>
<feature type="compositionally biased region" description="Low complexity" evidence="2">
    <location>
        <begin position="219"/>
        <end position="235"/>
    </location>
</feature>
<dbReference type="Proteomes" id="UP001174909">
    <property type="component" value="Unassembled WGS sequence"/>
</dbReference>
<dbReference type="InterPro" id="IPR018808">
    <property type="entry name" value="Muniscin_C"/>
</dbReference>
<feature type="compositionally biased region" description="Pro residues" evidence="2">
    <location>
        <begin position="46"/>
        <end position="57"/>
    </location>
</feature>
<feature type="region of interest" description="Disordered" evidence="2">
    <location>
        <begin position="204"/>
        <end position="235"/>
    </location>
</feature>
<organism evidence="4 5">
    <name type="scientific">Geodia barretti</name>
    <name type="common">Barrett's horny sponge</name>
    <dbReference type="NCBI Taxonomy" id="519541"/>
    <lineage>
        <taxon>Eukaryota</taxon>
        <taxon>Metazoa</taxon>
        <taxon>Porifera</taxon>
        <taxon>Demospongiae</taxon>
        <taxon>Heteroscleromorpha</taxon>
        <taxon>Tetractinellida</taxon>
        <taxon>Astrophorina</taxon>
        <taxon>Geodiidae</taxon>
        <taxon>Geodia</taxon>
    </lineage>
</organism>
<feature type="compositionally biased region" description="Polar residues" evidence="2">
    <location>
        <begin position="207"/>
        <end position="218"/>
    </location>
</feature>
<dbReference type="SUPFAM" id="SSF49447">
    <property type="entry name" value="Second domain of Mu2 adaptin subunit (ap50) of ap2 adaptor"/>
    <property type="match status" value="1"/>
</dbReference>
<evidence type="ECO:0000313" key="5">
    <source>
        <dbReference type="Proteomes" id="UP001174909"/>
    </source>
</evidence>
<evidence type="ECO:0000313" key="4">
    <source>
        <dbReference type="EMBL" id="CAI8008135.1"/>
    </source>
</evidence>
<feature type="domain" description="MHD" evidence="3">
    <location>
        <begin position="238"/>
        <end position="502"/>
    </location>
</feature>
<feature type="compositionally biased region" description="Low complexity" evidence="2">
    <location>
        <begin position="1"/>
        <end position="12"/>
    </location>
</feature>
<reference evidence="4" key="1">
    <citation type="submission" date="2023-03" db="EMBL/GenBank/DDBJ databases">
        <authorList>
            <person name="Steffen K."/>
            <person name="Cardenas P."/>
        </authorList>
    </citation>
    <scope>NUCLEOTIDE SEQUENCE</scope>
</reference>
<dbReference type="Pfam" id="PF10291">
    <property type="entry name" value="muHD"/>
    <property type="match status" value="1"/>
</dbReference>
<protein>
    <submittedName>
        <fullName evidence="4">F-BAR domain only protein 2</fullName>
    </submittedName>
</protein>
<comment type="subcellular location">
    <subcellularLocation>
        <location evidence="1">Membrane</location>
        <location evidence="1">Clathrin-coated pit</location>
        <topology evidence="1">Peripheral membrane protein</topology>
        <orientation evidence="1">Cytoplasmic side</orientation>
    </subcellularLocation>
</comment>
<dbReference type="InterPro" id="IPR036168">
    <property type="entry name" value="AP2_Mu_C_sf"/>
</dbReference>
<proteinExistence type="predicted"/>
<keyword evidence="5" id="KW-1185">Reference proteome</keyword>
<dbReference type="EMBL" id="CASHTH010000818">
    <property type="protein sequence ID" value="CAI8008135.1"/>
    <property type="molecule type" value="Genomic_DNA"/>
</dbReference>
<sequence length="502" mass="53290">MSSLLDSDISLSPGAGMGTVLQPLPPAGFSSDPMEPLRPLAWIQEPTPPLLPFPLSPPTSSLNDPEKPVPKPRRVALNKDEQLGVASSSESPPTKNSASELAGEGDVHIEVPASGWGSSSDDESIIPTRIPTVSVRDSPSARSDSSGTSFSSDAQLGPPSVGGGTIFSPPLPLNPRKNTRQRGTTPEANTALSPLVQSHTHFGAAATTPTSPGHSLVSSTPSTTPTNTTTGAKNPPTGVPLAIAFQETCNAIFKSTNPSDCLVKVTGEMVVSFPASVVGQVEKQSPLSFRLRDADKLKQVLHNQILLTREGDSFSYSFNTKALSSHLTTMAGKKTAPFYNMQLVKYEVDITDGSLLPVRLAAYWKCTELVTNFRFDYSYIGSNLPPSSRPCPSLTQMTVCVPVNGGVRNTLSRPSGNWVADKQQITWKIGEVPSGSSDSVTSIHAKFDVTSGPSLPQPAEARFVCDGCTLSGVDLDVTGSDYRVSLLKRKFTSGKYAAEMRY</sequence>
<dbReference type="PROSITE" id="PS51072">
    <property type="entry name" value="MHD"/>
    <property type="match status" value="1"/>
</dbReference>
<name>A0AA35RB09_GEOBA</name>
<comment type="caution">
    <text evidence="4">The sequence shown here is derived from an EMBL/GenBank/DDBJ whole genome shotgun (WGS) entry which is preliminary data.</text>
</comment>
<evidence type="ECO:0000256" key="1">
    <source>
        <dbReference type="ARBA" id="ARBA00004283"/>
    </source>
</evidence>
<feature type="compositionally biased region" description="Low complexity" evidence="2">
    <location>
        <begin position="140"/>
        <end position="152"/>
    </location>
</feature>